<evidence type="ECO:0000256" key="1">
    <source>
        <dbReference type="ARBA" id="ARBA00004370"/>
    </source>
</evidence>
<evidence type="ECO:0000259" key="7">
    <source>
        <dbReference type="Pfam" id="PF01490"/>
    </source>
</evidence>
<keyword evidence="3" id="KW-0029">Amino-acid transport</keyword>
<evidence type="ECO:0000256" key="5">
    <source>
        <dbReference type="ARBA" id="ARBA00023136"/>
    </source>
</evidence>
<reference evidence="8 9" key="1">
    <citation type="submission" date="2020-08" db="EMBL/GenBank/DDBJ databases">
        <title>Plant Genome Project.</title>
        <authorList>
            <person name="Zhang R.-G."/>
        </authorList>
    </citation>
    <scope>NUCLEOTIDE SEQUENCE [LARGE SCALE GENOMIC DNA]</scope>
    <source>
        <tissue evidence="8">Rhizome</tissue>
    </source>
</reference>
<evidence type="ECO:0000313" key="9">
    <source>
        <dbReference type="Proteomes" id="UP000734854"/>
    </source>
</evidence>
<evidence type="ECO:0000256" key="6">
    <source>
        <dbReference type="SAM" id="Phobius"/>
    </source>
</evidence>
<feature type="domain" description="Amino acid transporter transmembrane" evidence="7">
    <location>
        <begin position="10"/>
        <end position="115"/>
    </location>
</feature>
<organism evidence="8 9">
    <name type="scientific">Zingiber officinale</name>
    <name type="common">Ginger</name>
    <name type="synonym">Amomum zingiber</name>
    <dbReference type="NCBI Taxonomy" id="94328"/>
    <lineage>
        <taxon>Eukaryota</taxon>
        <taxon>Viridiplantae</taxon>
        <taxon>Streptophyta</taxon>
        <taxon>Embryophyta</taxon>
        <taxon>Tracheophyta</taxon>
        <taxon>Spermatophyta</taxon>
        <taxon>Magnoliopsida</taxon>
        <taxon>Liliopsida</taxon>
        <taxon>Zingiberales</taxon>
        <taxon>Zingiberaceae</taxon>
        <taxon>Zingiber</taxon>
    </lineage>
</organism>
<comment type="subcellular location">
    <subcellularLocation>
        <location evidence="1">Membrane</location>
    </subcellularLocation>
</comment>
<gene>
    <name evidence="8" type="ORF">ZIOFF_040043</name>
</gene>
<sequence>MVSFFLQEKTYALTLTPLAMSLEELIPSRHMKTHLYPIMIRTTLVLSTLCVALSIPFFGLVMALIGSLLTMLVSLILPCVCFLSILRDKVTRIQGLLCIFIITIGAVSSVCGTISSVSKIIDKLNQ</sequence>
<dbReference type="EMBL" id="JACMSC010000011">
    <property type="protein sequence ID" value="KAG6500201.1"/>
    <property type="molecule type" value="Genomic_DNA"/>
</dbReference>
<evidence type="ECO:0000313" key="8">
    <source>
        <dbReference type="EMBL" id="KAG6500201.1"/>
    </source>
</evidence>
<dbReference type="Pfam" id="PF01490">
    <property type="entry name" value="Aa_trans"/>
    <property type="match status" value="1"/>
</dbReference>
<evidence type="ECO:0000256" key="3">
    <source>
        <dbReference type="ARBA" id="ARBA00022970"/>
    </source>
</evidence>
<keyword evidence="2 6" id="KW-0812">Transmembrane</keyword>
<keyword evidence="4 6" id="KW-1133">Transmembrane helix</keyword>
<dbReference type="InterPro" id="IPR013057">
    <property type="entry name" value="AA_transpt_TM"/>
</dbReference>
<keyword evidence="3" id="KW-0813">Transport</keyword>
<dbReference type="Proteomes" id="UP000734854">
    <property type="component" value="Unassembled WGS sequence"/>
</dbReference>
<name>A0A8J5L3W7_ZINOF</name>
<keyword evidence="5 6" id="KW-0472">Membrane</keyword>
<feature type="transmembrane region" description="Helical" evidence="6">
    <location>
        <begin position="97"/>
        <end position="121"/>
    </location>
</feature>
<evidence type="ECO:0000256" key="2">
    <source>
        <dbReference type="ARBA" id="ARBA00022692"/>
    </source>
</evidence>
<evidence type="ECO:0000256" key="4">
    <source>
        <dbReference type="ARBA" id="ARBA00022989"/>
    </source>
</evidence>
<feature type="transmembrane region" description="Helical" evidence="6">
    <location>
        <begin position="64"/>
        <end position="85"/>
    </location>
</feature>
<accession>A0A8J5L3W7</accession>
<keyword evidence="9" id="KW-1185">Reference proteome</keyword>
<proteinExistence type="predicted"/>
<protein>
    <recommendedName>
        <fullName evidence="7">Amino acid transporter transmembrane domain-containing protein</fullName>
    </recommendedName>
</protein>
<dbReference type="GO" id="GO:0006865">
    <property type="term" value="P:amino acid transport"/>
    <property type="evidence" value="ECO:0007669"/>
    <property type="project" value="UniProtKB-KW"/>
</dbReference>
<feature type="transmembrane region" description="Helical" evidence="6">
    <location>
        <begin position="38"/>
        <end position="58"/>
    </location>
</feature>
<comment type="caution">
    <text evidence="8">The sequence shown here is derived from an EMBL/GenBank/DDBJ whole genome shotgun (WGS) entry which is preliminary data.</text>
</comment>
<dbReference type="AlphaFoldDB" id="A0A8J5L3W7"/>
<dbReference type="GO" id="GO:0016020">
    <property type="term" value="C:membrane"/>
    <property type="evidence" value="ECO:0007669"/>
    <property type="project" value="UniProtKB-SubCell"/>
</dbReference>